<dbReference type="InterPro" id="IPR009000">
    <property type="entry name" value="Transl_B-barrel_sf"/>
</dbReference>
<dbReference type="eggNOG" id="COG3688">
    <property type="taxonomic scope" value="Bacteria"/>
</dbReference>
<dbReference type="Gene3D" id="3.30.70.240">
    <property type="match status" value="1"/>
</dbReference>
<dbReference type="InterPro" id="IPR005225">
    <property type="entry name" value="Small_GTP-bd"/>
</dbReference>
<keyword evidence="4" id="KW-0046">Antibiotic resistance</keyword>
<feature type="domain" description="Tr-type G" evidence="5">
    <location>
        <begin position="2"/>
        <end position="227"/>
    </location>
</feature>
<dbReference type="Gene3D" id="3.30.70.870">
    <property type="entry name" value="Elongation Factor G (Translational Gtpase), domain 3"/>
    <property type="match status" value="1"/>
</dbReference>
<accession>E9SHD7</accession>
<dbReference type="SUPFAM" id="SSF54980">
    <property type="entry name" value="EF-G C-terminal domain-like"/>
    <property type="match status" value="2"/>
</dbReference>
<dbReference type="Proteomes" id="UP000004259">
    <property type="component" value="Unassembled WGS sequence"/>
</dbReference>
<dbReference type="GO" id="GO:0003746">
    <property type="term" value="F:translation elongation factor activity"/>
    <property type="evidence" value="ECO:0007669"/>
    <property type="project" value="UniProtKB-KW"/>
</dbReference>
<evidence type="ECO:0000259" key="5">
    <source>
        <dbReference type="PROSITE" id="PS51722"/>
    </source>
</evidence>
<dbReference type="CDD" id="cd10912">
    <property type="entry name" value="PIN_YacP-like"/>
    <property type="match status" value="1"/>
</dbReference>
<dbReference type="AlphaFoldDB" id="E9SHD7"/>
<dbReference type="InterPro" id="IPR000795">
    <property type="entry name" value="T_Tr_GTP-bd_dom"/>
</dbReference>
<dbReference type="InterPro" id="IPR035647">
    <property type="entry name" value="EFG_III/V"/>
</dbReference>
<evidence type="ECO:0000256" key="3">
    <source>
        <dbReference type="ARBA" id="ARBA00023134"/>
    </source>
</evidence>
<dbReference type="PRINTS" id="PR01037">
    <property type="entry name" value="TCRTETOQM"/>
</dbReference>
<dbReference type="PANTHER" id="PTHR43261:SF1">
    <property type="entry name" value="RIBOSOME-RELEASING FACTOR 2, MITOCHONDRIAL"/>
    <property type="match status" value="1"/>
</dbReference>
<dbReference type="InterPro" id="IPR020568">
    <property type="entry name" value="Ribosomal_Su5_D2-typ_SF"/>
</dbReference>
<dbReference type="SUPFAM" id="SSF52540">
    <property type="entry name" value="P-loop containing nucleoside triphosphate hydrolases"/>
    <property type="match status" value="1"/>
</dbReference>
<evidence type="ECO:0000313" key="6">
    <source>
        <dbReference type="EMBL" id="EGC01432.1"/>
    </source>
</evidence>
<dbReference type="PRINTS" id="PR00315">
    <property type="entry name" value="ELONGATNFCT"/>
</dbReference>
<keyword evidence="2" id="KW-0648">Protein biosynthesis</keyword>
<dbReference type="InterPro" id="IPR014721">
    <property type="entry name" value="Ribsml_uS5_D2-typ_fold_subgr"/>
</dbReference>
<dbReference type="STRING" id="246199.CUS_7665"/>
<dbReference type="Pfam" id="PF03764">
    <property type="entry name" value="EFG_IV"/>
    <property type="match status" value="1"/>
</dbReference>
<dbReference type="PROSITE" id="PS51722">
    <property type="entry name" value="G_TR_2"/>
    <property type="match status" value="1"/>
</dbReference>
<dbReference type="GO" id="GO:0046677">
    <property type="term" value="P:response to antibiotic"/>
    <property type="evidence" value="ECO:0007669"/>
    <property type="project" value="UniProtKB-KW"/>
</dbReference>
<dbReference type="SUPFAM" id="SSF50447">
    <property type="entry name" value="Translation proteins"/>
    <property type="match status" value="1"/>
</dbReference>
<evidence type="ECO:0000256" key="2">
    <source>
        <dbReference type="ARBA" id="ARBA00022917"/>
    </source>
</evidence>
<dbReference type="SMART" id="SM00889">
    <property type="entry name" value="EFG_IV"/>
    <property type="match status" value="1"/>
</dbReference>
<gene>
    <name evidence="6" type="ORF">CUS_7665</name>
</gene>
<dbReference type="GO" id="GO:0005525">
    <property type="term" value="F:GTP binding"/>
    <property type="evidence" value="ECO:0007669"/>
    <property type="project" value="UniProtKB-KW"/>
</dbReference>
<dbReference type="InterPro" id="IPR041095">
    <property type="entry name" value="EFG_II"/>
</dbReference>
<dbReference type="CDD" id="cd03711">
    <property type="entry name" value="Tet_C"/>
    <property type="match status" value="1"/>
</dbReference>
<organism evidence="6 7">
    <name type="scientific">Ruminococcus albus 8</name>
    <dbReference type="NCBI Taxonomy" id="246199"/>
    <lineage>
        <taxon>Bacteria</taxon>
        <taxon>Bacillati</taxon>
        <taxon>Bacillota</taxon>
        <taxon>Clostridia</taxon>
        <taxon>Eubacteriales</taxon>
        <taxon>Oscillospiraceae</taxon>
        <taxon>Ruminococcus</taxon>
    </lineage>
</organism>
<dbReference type="Pfam" id="PF14492">
    <property type="entry name" value="EFG_III"/>
    <property type="match status" value="1"/>
</dbReference>
<dbReference type="InterPro" id="IPR000640">
    <property type="entry name" value="EFG_V-like"/>
</dbReference>
<dbReference type="Pfam" id="PF05991">
    <property type="entry name" value="NYN_YacP"/>
    <property type="match status" value="1"/>
</dbReference>
<dbReference type="InterPro" id="IPR010298">
    <property type="entry name" value="YacP-like"/>
</dbReference>
<dbReference type="InterPro" id="IPR035650">
    <property type="entry name" value="Tet_C"/>
</dbReference>
<dbReference type="eggNOG" id="COG0480">
    <property type="taxonomic scope" value="Bacteria"/>
</dbReference>
<keyword evidence="1" id="KW-0547">Nucleotide-binding</keyword>
<evidence type="ECO:0000313" key="7">
    <source>
        <dbReference type="Proteomes" id="UP000004259"/>
    </source>
</evidence>
<dbReference type="InterPro" id="IPR031157">
    <property type="entry name" value="G_TR_CS"/>
</dbReference>
<dbReference type="OrthoDB" id="9801472at2"/>
<reference evidence="6 7" key="1">
    <citation type="submission" date="2011-02" db="EMBL/GenBank/DDBJ databases">
        <authorList>
            <person name="Nelson K.E."/>
            <person name="Sutton G."/>
            <person name="Torralba M."/>
            <person name="Durkin S."/>
            <person name="Harkins D."/>
            <person name="Montgomery R."/>
            <person name="Ziemer C."/>
            <person name="Klaassens E."/>
            <person name="Ocuiv P."/>
            <person name="Morrison M."/>
        </authorList>
    </citation>
    <scope>NUCLEOTIDE SEQUENCE [LARGE SCALE GENOMIC DNA]</scope>
    <source>
        <strain evidence="6 7">8</strain>
    </source>
</reference>
<comment type="caution">
    <text evidence="6">The sequence shown here is derived from an EMBL/GenBank/DDBJ whole genome shotgun (WGS) entry which is preliminary data.</text>
</comment>
<sequence length="836" mass="92783">MNKKAVIGILAHVDSGKTTLSEALLYKSGAIRKLGRVDHKDAFLDNNAIERDRGITIFSKQAVFEYGGVGFTLLDTPGHVDFSGETERTLQVIDAAILVVSGTDGVQSHTKTLARLLDRYDIPTFIFVNKMDMPGARKDFVMNSITASLGDRCVSMAQPADEKAEALSLCTEEMMDEYLEKGEISDTNMINAIAERRLIPVCFGSALKLEGIENLLDCVARYIPLPEEQSDFGAKVYKISDDGGARLTHMKITGGSLSVRDAVTYLSRDGEEVTEKIGRIRVYSGEKAKNAEKVCQGEVCAVPGLTSIFAGQGLGFESTDTEQILEPVLTYRVIAPDGVDDHTMLGRLKILEDEDPTMTVAYNEQLHEITVALMGEVQAEVLRRIVTERFGMDIELGEGRIAYRETIAEPVEGAGHFEPLRHYAEVHLRLEPLPRGSGLEFDSDCSEDILGRNWQRLILTHLKERIHRGALTCSPITDMRITLTAGRAHVKHTEGGDFRQATYRAVRQGLRKARKVLLEPYYAFRLEIPAANVGRALTDLDRMGANTEPPETDGENAVITGTAPVSKLRFYHTDVAGYTKGLGRLNCRAAGYDLCNEQEKVVAEIAYDPDSDLRNTADSVFCSHGSGHIIAWDEADEYMHVSPETGRRQYQQAEEVRSRAVDFVRRAVEDEELMAIFERTYGSINRKKRYAMRTPKEAAKSRSKPRPVPTGPEYLLVDGYNIIFAWDELKKSAAKSLDLARSQLINRLSSFQGCRGCELIIVFDAYRVKEPEHIDKAGSVSVVYTKEAETADTYIERTAHQLAKEHRVTVATSDGLEQVIIMGGGARRMSASDLKH</sequence>
<dbReference type="Gene3D" id="3.40.50.300">
    <property type="entry name" value="P-loop containing nucleotide triphosphate hydrolases"/>
    <property type="match status" value="1"/>
</dbReference>
<evidence type="ECO:0000256" key="1">
    <source>
        <dbReference type="ARBA" id="ARBA00022741"/>
    </source>
</evidence>
<dbReference type="EMBL" id="ADKM02000130">
    <property type="protein sequence ID" value="EGC01432.1"/>
    <property type="molecule type" value="Genomic_DNA"/>
</dbReference>
<keyword evidence="7" id="KW-1185">Reference proteome</keyword>
<name>E9SHD7_RUMAL</name>
<dbReference type="GO" id="GO:0032790">
    <property type="term" value="P:ribosome disassembly"/>
    <property type="evidence" value="ECO:0007669"/>
    <property type="project" value="TreeGrafter"/>
</dbReference>
<protein>
    <submittedName>
        <fullName evidence="6">Putative translation elongation factor G</fullName>
    </submittedName>
</protein>
<keyword evidence="6" id="KW-0251">Elongation factor</keyword>
<dbReference type="Gene3D" id="2.40.30.10">
    <property type="entry name" value="Translation factors"/>
    <property type="match status" value="1"/>
</dbReference>
<dbReference type="Gene3D" id="3.30.230.10">
    <property type="match status" value="1"/>
</dbReference>
<evidence type="ECO:0000256" key="4">
    <source>
        <dbReference type="ARBA" id="ARBA00023251"/>
    </source>
</evidence>
<dbReference type="Pfam" id="PF00679">
    <property type="entry name" value="EFG_C"/>
    <property type="match status" value="1"/>
</dbReference>
<dbReference type="SUPFAM" id="SSF54211">
    <property type="entry name" value="Ribosomal protein S5 domain 2-like"/>
    <property type="match status" value="1"/>
</dbReference>
<dbReference type="Pfam" id="PF00009">
    <property type="entry name" value="GTP_EFTU"/>
    <property type="match status" value="1"/>
</dbReference>
<dbReference type="PROSITE" id="PS00301">
    <property type="entry name" value="G_TR_1"/>
    <property type="match status" value="1"/>
</dbReference>
<dbReference type="NCBIfam" id="TIGR00231">
    <property type="entry name" value="small_GTP"/>
    <property type="match status" value="1"/>
</dbReference>
<dbReference type="RefSeq" id="WP_002852973.1">
    <property type="nucleotide sequence ID" value="NZ_ADKM02000130.1"/>
</dbReference>
<dbReference type="InterPro" id="IPR005517">
    <property type="entry name" value="Transl_elong_EFG/EF2_IV"/>
</dbReference>
<dbReference type="GO" id="GO:0003924">
    <property type="term" value="F:GTPase activity"/>
    <property type="evidence" value="ECO:0007669"/>
    <property type="project" value="InterPro"/>
</dbReference>
<proteinExistence type="predicted"/>
<dbReference type="PANTHER" id="PTHR43261">
    <property type="entry name" value="TRANSLATION ELONGATION FACTOR G-RELATED"/>
    <property type="match status" value="1"/>
</dbReference>
<dbReference type="InterPro" id="IPR027417">
    <property type="entry name" value="P-loop_NTPase"/>
</dbReference>
<keyword evidence="3" id="KW-0342">GTP-binding</keyword>